<protein>
    <submittedName>
        <fullName evidence="2">Uncharacterized protein</fullName>
    </submittedName>
</protein>
<proteinExistence type="predicted"/>
<gene>
    <name evidence="2" type="ORF">TNCV_4845091</name>
</gene>
<organism evidence="2 3">
    <name type="scientific">Trichonephila clavipes</name>
    <name type="common">Golden silk orbweaver</name>
    <name type="synonym">Nephila clavipes</name>
    <dbReference type="NCBI Taxonomy" id="2585209"/>
    <lineage>
        <taxon>Eukaryota</taxon>
        <taxon>Metazoa</taxon>
        <taxon>Ecdysozoa</taxon>
        <taxon>Arthropoda</taxon>
        <taxon>Chelicerata</taxon>
        <taxon>Arachnida</taxon>
        <taxon>Araneae</taxon>
        <taxon>Araneomorphae</taxon>
        <taxon>Entelegynae</taxon>
        <taxon>Araneoidea</taxon>
        <taxon>Nephilidae</taxon>
        <taxon>Trichonephila</taxon>
    </lineage>
</organism>
<dbReference type="AlphaFoldDB" id="A0A8X7BMU8"/>
<name>A0A8X7BMU8_TRICX</name>
<keyword evidence="3" id="KW-1185">Reference proteome</keyword>
<sequence length="88" mass="10243">MKVLCLQDMFQMEHMMQHRSFALLVQRSFTVPQLVADHLLHPGQRSLLLKCEDAFTMQISMQDSQFSLEPKRRRGDEIPAGRDKLNDA</sequence>
<evidence type="ECO:0000256" key="1">
    <source>
        <dbReference type="SAM" id="MobiDB-lite"/>
    </source>
</evidence>
<accession>A0A8X7BMU8</accession>
<evidence type="ECO:0000313" key="2">
    <source>
        <dbReference type="EMBL" id="GFY36137.1"/>
    </source>
</evidence>
<evidence type="ECO:0000313" key="3">
    <source>
        <dbReference type="Proteomes" id="UP000887159"/>
    </source>
</evidence>
<feature type="region of interest" description="Disordered" evidence="1">
    <location>
        <begin position="66"/>
        <end position="88"/>
    </location>
</feature>
<dbReference type="Proteomes" id="UP000887159">
    <property type="component" value="Unassembled WGS sequence"/>
</dbReference>
<reference evidence="2" key="1">
    <citation type="submission" date="2020-08" db="EMBL/GenBank/DDBJ databases">
        <title>Multicomponent nature underlies the extraordinary mechanical properties of spider dragline silk.</title>
        <authorList>
            <person name="Kono N."/>
            <person name="Nakamura H."/>
            <person name="Mori M."/>
            <person name="Yoshida Y."/>
            <person name="Ohtoshi R."/>
            <person name="Malay A.D."/>
            <person name="Moran D.A.P."/>
            <person name="Tomita M."/>
            <person name="Numata K."/>
            <person name="Arakawa K."/>
        </authorList>
    </citation>
    <scope>NUCLEOTIDE SEQUENCE</scope>
</reference>
<dbReference type="EMBL" id="BMAU01021435">
    <property type="protein sequence ID" value="GFY36137.1"/>
    <property type="molecule type" value="Genomic_DNA"/>
</dbReference>
<comment type="caution">
    <text evidence="2">The sequence shown here is derived from an EMBL/GenBank/DDBJ whole genome shotgun (WGS) entry which is preliminary data.</text>
</comment>
<feature type="compositionally biased region" description="Basic and acidic residues" evidence="1">
    <location>
        <begin position="74"/>
        <end position="88"/>
    </location>
</feature>